<feature type="chain" id="PRO_5040350545" description="G-protein coupled receptors family 2 profile 2 domain-containing protein" evidence="7">
    <location>
        <begin position="22"/>
        <end position="1063"/>
    </location>
</feature>
<evidence type="ECO:0000256" key="7">
    <source>
        <dbReference type="SAM" id="SignalP"/>
    </source>
</evidence>
<feature type="compositionally biased region" description="Polar residues" evidence="5">
    <location>
        <begin position="595"/>
        <end position="604"/>
    </location>
</feature>
<feature type="domain" description="G-protein coupled receptors family 2 profile 2" evidence="8">
    <location>
        <begin position="746"/>
        <end position="1018"/>
    </location>
</feature>
<feature type="region of interest" description="Disordered" evidence="5">
    <location>
        <begin position="583"/>
        <end position="618"/>
    </location>
</feature>
<feature type="compositionally biased region" description="Basic and acidic residues" evidence="5">
    <location>
        <begin position="606"/>
        <end position="618"/>
    </location>
</feature>
<feature type="transmembrane region" description="Helical" evidence="6">
    <location>
        <begin position="861"/>
        <end position="882"/>
    </location>
</feature>
<feature type="transmembrane region" description="Helical" evidence="6">
    <location>
        <begin position="815"/>
        <end position="840"/>
    </location>
</feature>
<accession>A0A9P0BQR3</accession>
<keyword evidence="3 6" id="KW-1133">Transmembrane helix</keyword>
<dbReference type="AlphaFoldDB" id="A0A9P0BQR3"/>
<dbReference type="SUPFAM" id="SSF81321">
    <property type="entry name" value="Family A G protein-coupled receptor-like"/>
    <property type="match status" value="1"/>
</dbReference>
<evidence type="ECO:0000256" key="5">
    <source>
        <dbReference type="SAM" id="MobiDB-lite"/>
    </source>
</evidence>
<dbReference type="PANTHER" id="PTHR46953:SF1">
    <property type="entry name" value="G-PROTEIN COUPLED RECEPTOR MTH-LIKE 1-RELATED"/>
    <property type="match status" value="1"/>
</dbReference>
<organism evidence="9 10">
    <name type="scientific">Chrysodeixis includens</name>
    <name type="common">Soybean looper</name>
    <name type="synonym">Pseudoplusia includens</name>
    <dbReference type="NCBI Taxonomy" id="689277"/>
    <lineage>
        <taxon>Eukaryota</taxon>
        <taxon>Metazoa</taxon>
        <taxon>Ecdysozoa</taxon>
        <taxon>Arthropoda</taxon>
        <taxon>Hexapoda</taxon>
        <taxon>Insecta</taxon>
        <taxon>Pterygota</taxon>
        <taxon>Neoptera</taxon>
        <taxon>Endopterygota</taxon>
        <taxon>Lepidoptera</taxon>
        <taxon>Glossata</taxon>
        <taxon>Ditrysia</taxon>
        <taxon>Noctuoidea</taxon>
        <taxon>Noctuidae</taxon>
        <taxon>Plusiinae</taxon>
        <taxon>Chrysodeixis</taxon>
    </lineage>
</organism>
<evidence type="ECO:0000313" key="10">
    <source>
        <dbReference type="Proteomes" id="UP001154114"/>
    </source>
</evidence>
<reference evidence="9" key="1">
    <citation type="submission" date="2021-12" db="EMBL/GenBank/DDBJ databases">
        <authorList>
            <person name="King R."/>
        </authorList>
    </citation>
    <scope>NUCLEOTIDE SEQUENCE</scope>
</reference>
<evidence type="ECO:0000256" key="6">
    <source>
        <dbReference type="SAM" id="Phobius"/>
    </source>
</evidence>
<dbReference type="InterPro" id="IPR052808">
    <property type="entry name" value="GPCR_Mth-like"/>
</dbReference>
<feature type="region of interest" description="Disordered" evidence="5">
    <location>
        <begin position="1036"/>
        <end position="1063"/>
    </location>
</feature>
<evidence type="ECO:0000313" key="9">
    <source>
        <dbReference type="EMBL" id="CAH0585540.1"/>
    </source>
</evidence>
<feature type="transmembrane region" description="Helical" evidence="6">
    <location>
        <begin position="965"/>
        <end position="989"/>
    </location>
</feature>
<proteinExistence type="predicted"/>
<name>A0A9P0BQR3_CHRIL</name>
<dbReference type="InterPro" id="IPR017981">
    <property type="entry name" value="GPCR_2-like_7TM"/>
</dbReference>
<feature type="transmembrane region" description="Helical" evidence="6">
    <location>
        <begin position="911"/>
        <end position="933"/>
    </location>
</feature>
<keyword evidence="10" id="KW-1185">Reference proteome</keyword>
<dbReference type="PROSITE" id="PS50261">
    <property type="entry name" value="G_PROTEIN_RECEP_F2_4"/>
    <property type="match status" value="1"/>
</dbReference>
<evidence type="ECO:0000259" key="8">
    <source>
        <dbReference type="PROSITE" id="PS50261"/>
    </source>
</evidence>
<comment type="subcellular location">
    <subcellularLocation>
        <location evidence="1">Membrane</location>
        <topology evidence="1">Multi-pass membrane protein</topology>
    </subcellularLocation>
</comment>
<feature type="signal peptide" evidence="7">
    <location>
        <begin position="1"/>
        <end position="21"/>
    </location>
</feature>
<sequence>MFVSLTFIFIVWTSACTPAFSILPERNLDFAKLFGGLGGLVGGLGGISTRNRLLPPPTTSTTTTTTSKPFLTALIFERLFRLDSNFDDVDEFEEVTLKEEDYVEYSYDYENADESDEEDNDADTDIGPIQPDDEIEDQVESYTEKVNYDQSTENTAVEPMINNENLKEQSFSKDNNQTCWNQYDDDQKNSQKAFQNYPDFRSCNATNWENNQTDWEHNENNWENNQTAWDSTVKSLSDLKTENNNTASRPVSLLKGTQYKSSSYLQGGRGQFEIHGQGQQAVSGQGSFASQGFGVLQGAGLAVSQGQGFAARQEQEVVTQGEEVGVTEGQGVGVTQGEGVGLTQGEGVAVTGGQGVGVTQGQGVVVTQGQEVGVTRGQGNGVTQGQGAVVTQGQGFGVTQGEGVVVTQGEGVAVTQGGGVGVTEGQGNGVTQGQGVVVTQGQGFGVTQGQGVVVTQGQGVVVTPGQGVGMPEGQGVGVTQGQGVVVTQGEGVAVTQGEEVGVTEGEGNGVTQGHGVVVTQGQGFGVTQGQGVVVTRGQGVGVTEGEGVGVTQGQGVGVTQGQEVVVTQGQGVSVTRGQGVGVTEGQGVGVTKGQRSNSSVPNTSNTEEKKQQTQENERIKASKCCPLGRGYDINKRSCVRLRDRLKPNFLDGYQIKRLEGNDELKYHIDKDNILKCFGYEELTTVSDVSKLFYLTRNGELTVIFPSHRNPIENFPPHKYCIDNFVDGKSSTTDALFCYIKPEGHAHSTLSFVCMLVTCLLILMRVILFAWLPELRTLHGMILMAYLINFLIGFLLLAIIQLLYDWNLILQEVCTGISFIVYFSILSAFFWRNIMCYDIWWTFNCKRAFSSRGRNSSTRTRFIIYSVYAFGTPMALTVLLAGLEFSDLSRMHPFMPNLRIQGCFLKGISKLIYLYGPIILLFVINVIFSTLTAVKISAIKKETKNVLQSNESSTHDQQKATRRFSLYLKLFVAMAFLEVNWILEVIAIFAPDITKLLHISDIYNVLVPLIIFINFMSQKQTWRMMRKRYRQMKGLPTTGMLTSGTTQTQTTSTQDESESQVKQV</sequence>
<dbReference type="OrthoDB" id="6134459at2759"/>
<dbReference type="GO" id="GO:0004888">
    <property type="term" value="F:transmembrane signaling receptor activity"/>
    <property type="evidence" value="ECO:0007669"/>
    <property type="project" value="InterPro"/>
</dbReference>
<dbReference type="Proteomes" id="UP001154114">
    <property type="component" value="Chromosome 14"/>
</dbReference>
<feature type="compositionally biased region" description="Low complexity" evidence="5">
    <location>
        <begin position="1036"/>
        <end position="1053"/>
    </location>
</feature>
<dbReference type="Gene3D" id="1.20.1070.10">
    <property type="entry name" value="Rhodopsin 7-helix transmembrane proteins"/>
    <property type="match status" value="1"/>
</dbReference>
<feature type="transmembrane region" description="Helical" evidence="6">
    <location>
        <begin position="995"/>
        <end position="1016"/>
    </location>
</feature>
<evidence type="ECO:0000256" key="4">
    <source>
        <dbReference type="ARBA" id="ARBA00023136"/>
    </source>
</evidence>
<dbReference type="PANTHER" id="PTHR46953">
    <property type="entry name" value="G-PROTEIN COUPLED RECEPTOR MTH-LIKE 1-RELATED"/>
    <property type="match status" value="1"/>
</dbReference>
<feature type="transmembrane region" description="Helical" evidence="6">
    <location>
        <begin position="782"/>
        <end position="803"/>
    </location>
</feature>
<gene>
    <name evidence="9" type="ORF">CINC_LOCUS2869</name>
</gene>
<keyword evidence="7" id="KW-0732">Signal</keyword>
<dbReference type="EMBL" id="LR824017">
    <property type="protein sequence ID" value="CAH0585540.1"/>
    <property type="molecule type" value="Genomic_DNA"/>
</dbReference>
<keyword evidence="2 6" id="KW-0812">Transmembrane</keyword>
<feature type="transmembrane region" description="Helical" evidence="6">
    <location>
        <begin position="749"/>
        <end position="770"/>
    </location>
</feature>
<dbReference type="GO" id="GO:0016020">
    <property type="term" value="C:membrane"/>
    <property type="evidence" value="ECO:0007669"/>
    <property type="project" value="UniProtKB-SubCell"/>
</dbReference>
<evidence type="ECO:0000256" key="1">
    <source>
        <dbReference type="ARBA" id="ARBA00004141"/>
    </source>
</evidence>
<feature type="region of interest" description="Disordered" evidence="5">
    <location>
        <begin position="111"/>
        <end position="133"/>
    </location>
</feature>
<dbReference type="CDD" id="cd15039">
    <property type="entry name" value="7tmB3_Methuselah-like"/>
    <property type="match status" value="1"/>
</dbReference>
<evidence type="ECO:0000256" key="3">
    <source>
        <dbReference type="ARBA" id="ARBA00022989"/>
    </source>
</evidence>
<protein>
    <recommendedName>
        <fullName evidence="8">G-protein coupled receptors family 2 profile 2 domain-containing protein</fullName>
    </recommendedName>
</protein>
<evidence type="ECO:0000256" key="2">
    <source>
        <dbReference type="ARBA" id="ARBA00022692"/>
    </source>
</evidence>
<feature type="compositionally biased region" description="Acidic residues" evidence="5">
    <location>
        <begin position="111"/>
        <end position="124"/>
    </location>
</feature>
<dbReference type="GO" id="GO:0007166">
    <property type="term" value="P:cell surface receptor signaling pathway"/>
    <property type="evidence" value="ECO:0007669"/>
    <property type="project" value="InterPro"/>
</dbReference>
<keyword evidence="4 6" id="KW-0472">Membrane</keyword>